<dbReference type="InterPro" id="IPR036390">
    <property type="entry name" value="WH_DNA-bd_sf"/>
</dbReference>
<dbReference type="PATRIC" id="fig|1300222.3.peg.4645"/>
<dbReference type="PROSITE" id="PS50995">
    <property type="entry name" value="HTH_MARR_2"/>
    <property type="match status" value="1"/>
</dbReference>
<comment type="caution">
    <text evidence="5">The sequence shown here is derived from an EMBL/GenBank/DDBJ whole genome shotgun (WGS) entry which is preliminary data.</text>
</comment>
<dbReference type="GO" id="GO:0003700">
    <property type="term" value="F:DNA-binding transcription factor activity"/>
    <property type="evidence" value="ECO:0007669"/>
    <property type="project" value="InterPro"/>
</dbReference>
<feature type="domain" description="HTH marR-type" evidence="4">
    <location>
        <begin position="1"/>
        <end position="135"/>
    </location>
</feature>
<dbReference type="InterPro" id="IPR036388">
    <property type="entry name" value="WH-like_DNA-bd_sf"/>
</dbReference>
<name>M8DAT2_9BACL</name>
<sequence length="144" mass="16719">MTDSKETSIIDKLQNLYLLLSAQFGNCTGVSPSRFRLLQQLYHADEISQAALQKELQIDSAAITRHLKQLEADGIVARRMNPSDNRVTLVRLTDHGREEIVLYRKEMERFLAQMLQDFSMEEQQQLSRMLARMQSNIRNYTEGE</sequence>
<dbReference type="RefSeq" id="WP_003391478.1">
    <property type="nucleotide sequence ID" value="NZ_APBN01000015.1"/>
</dbReference>
<gene>
    <name evidence="5" type="ORF">I532_22115</name>
</gene>
<dbReference type="PANTHER" id="PTHR42756">
    <property type="entry name" value="TRANSCRIPTIONAL REGULATOR, MARR"/>
    <property type="match status" value="1"/>
</dbReference>
<dbReference type="GO" id="GO:0003677">
    <property type="term" value="F:DNA binding"/>
    <property type="evidence" value="ECO:0007669"/>
    <property type="project" value="UniProtKB-KW"/>
</dbReference>
<keyword evidence="2" id="KW-0238">DNA-binding</keyword>
<evidence type="ECO:0000259" key="4">
    <source>
        <dbReference type="PROSITE" id="PS50995"/>
    </source>
</evidence>
<keyword evidence="1" id="KW-0805">Transcription regulation</keyword>
<dbReference type="SUPFAM" id="SSF46785">
    <property type="entry name" value="Winged helix' DNA-binding domain"/>
    <property type="match status" value="1"/>
</dbReference>
<proteinExistence type="predicted"/>
<dbReference type="PANTHER" id="PTHR42756:SF1">
    <property type="entry name" value="TRANSCRIPTIONAL REPRESSOR OF EMRAB OPERON"/>
    <property type="match status" value="1"/>
</dbReference>
<keyword evidence="6" id="KW-1185">Reference proteome</keyword>
<dbReference type="STRING" id="1300222.I532_22115"/>
<dbReference type="SMART" id="SM00347">
    <property type="entry name" value="HTH_MARR"/>
    <property type="match status" value="1"/>
</dbReference>
<reference evidence="5 6" key="1">
    <citation type="submission" date="2013-03" db="EMBL/GenBank/DDBJ databases">
        <title>Assembly of a new bacterial strain Brevibacillus borstelensis AK1.</title>
        <authorList>
            <person name="Rajan I."/>
            <person name="PoliReddy D."/>
            <person name="Sugumar T."/>
            <person name="Rathinam K."/>
            <person name="Alqarawi S."/>
            <person name="Khalil A.B."/>
            <person name="Sivakumar N."/>
        </authorList>
    </citation>
    <scope>NUCLEOTIDE SEQUENCE [LARGE SCALE GENOMIC DNA]</scope>
    <source>
        <strain evidence="5 6">AK1</strain>
    </source>
</reference>
<evidence type="ECO:0000313" key="5">
    <source>
        <dbReference type="EMBL" id="EMT50432.1"/>
    </source>
</evidence>
<protein>
    <submittedName>
        <fullName evidence="5">MarR family transcriptional regulator</fullName>
    </submittedName>
</protein>
<dbReference type="Gene3D" id="1.10.10.10">
    <property type="entry name" value="Winged helix-like DNA-binding domain superfamily/Winged helix DNA-binding domain"/>
    <property type="match status" value="1"/>
</dbReference>
<evidence type="ECO:0000256" key="1">
    <source>
        <dbReference type="ARBA" id="ARBA00023015"/>
    </source>
</evidence>
<evidence type="ECO:0000256" key="2">
    <source>
        <dbReference type="ARBA" id="ARBA00023125"/>
    </source>
</evidence>
<keyword evidence="3" id="KW-0804">Transcription</keyword>
<dbReference type="InterPro" id="IPR011991">
    <property type="entry name" value="ArsR-like_HTH"/>
</dbReference>
<dbReference type="EMBL" id="APBN01000015">
    <property type="protein sequence ID" value="EMT50432.1"/>
    <property type="molecule type" value="Genomic_DNA"/>
</dbReference>
<dbReference type="PRINTS" id="PR00598">
    <property type="entry name" value="HTHMARR"/>
</dbReference>
<dbReference type="Proteomes" id="UP000012081">
    <property type="component" value="Unassembled WGS sequence"/>
</dbReference>
<evidence type="ECO:0000313" key="6">
    <source>
        <dbReference type="Proteomes" id="UP000012081"/>
    </source>
</evidence>
<dbReference type="CDD" id="cd00090">
    <property type="entry name" value="HTH_ARSR"/>
    <property type="match status" value="1"/>
</dbReference>
<organism evidence="5 6">
    <name type="scientific">Brevibacillus borstelensis AK1</name>
    <dbReference type="NCBI Taxonomy" id="1300222"/>
    <lineage>
        <taxon>Bacteria</taxon>
        <taxon>Bacillati</taxon>
        <taxon>Bacillota</taxon>
        <taxon>Bacilli</taxon>
        <taxon>Bacillales</taxon>
        <taxon>Paenibacillaceae</taxon>
        <taxon>Brevibacillus</taxon>
    </lineage>
</organism>
<dbReference type="AlphaFoldDB" id="M8DAT2"/>
<dbReference type="InterPro" id="IPR000835">
    <property type="entry name" value="HTH_MarR-typ"/>
</dbReference>
<dbReference type="Pfam" id="PF01047">
    <property type="entry name" value="MarR"/>
    <property type="match status" value="1"/>
</dbReference>
<dbReference type="OrthoDB" id="2366010at2"/>
<evidence type="ECO:0000256" key="3">
    <source>
        <dbReference type="ARBA" id="ARBA00023163"/>
    </source>
</evidence>
<accession>M8DAT2</accession>